<dbReference type="AlphaFoldDB" id="A0A3D8S9U6"/>
<evidence type="ECO:0000313" key="2">
    <source>
        <dbReference type="Proteomes" id="UP000256328"/>
    </source>
</evidence>
<dbReference type="Proteomes" id="UP000256328">
    <property type="component" value="Unassembled WGS sequence"/>
</dbReference>
<reference evidence="1 2" key="1">
    <citation type="journal article" date="2018" name="IMA Fungus">
        <title>IMA Genome-F 9: Draft genome sequence of Annulohypoxylon stygium, Aspergillus mulundensis, Berkeleyomyces basicola (syn. Thielaviopsis basicola), Ceratocystis smalleyi, two Cercospora beticola strains, Coleophoma cylindrospora, Fusarium fracticaudum, Phialophora cf. hyalina, and Morchella septimelata.</title>
        <authorList>
            <person name="Wingfield B.D."/>
            <person name="Bills G.F."/>
            <person name="Dong Y."/>
            <person name="Huang W."/>
            <person name="Nel W.J."/>
            <person name="Swalarsk-Parry B.S."/>
            <person name="Vaghefi N."/>
            <person name="Wilken P.M."/>
            <person name="An Z."/>
            <person name="de Beer Z.W."/>
            <person name="De Vos L."/>
            <person name="Chen L."/>
            <person name="Duong T.A."/>
            <person name="Gao Y."/>
            <person name="Hammerbacher A."/>
            <person name="Kikkert J.R."/>
            <person name="Li Y."/>
            <person name="Li H."/>
            <person name="Li K."/>
            <person name="Li Q."/>
            <person name="Liu X."/>
            <person name="Ma X."/>
            <person name="Naidoo K."/>
            <person name="Pethybridge S.J."/>
            <person name="Sun J."/>
            <person name="Steenkamp E.T."/>
            <person name="van der Nest M.A."/>
            <person name="van Wyk S."/>
            <person name="Wingfield M.J."/>
            <person name="Xiong C."/>
            <person name="Yue Q."/>
            <person name="Zhang X."/>
        </authorList>
    </citation>
    <scope>NUCLEOTIDE SEQUENCE [LARGE SCALE GENOMIC DNA]</scope>
    <source>
        <strain evidence="1 2">BP5796</strain>
    </source>
</reference>
<organism evidence="1 2">
    <name type="scientific">Coleophoma crateriformis</name>
    <dbReference type="NCBI Taxonomy" id="565419"/>
    <lineage>
        <taxon>Eukaryota</taxon>
        <taxon>Fungi</taxon>
        <taxon>Dikarya</taxon>
        <taxon>Ascomycota</taxon>
        <taxon>Pezizomycotina</taxon>
        <taxon>Leotiomycetes</taxon>
        <taxon>Helotiales</taxon>
        <taxon>Dermateaceae</taxon>
        <taxon>Coleophoma</taxon>
    </lineage>
</organism>
<protein>
    <submittedName>
        <fullName evidence="1">Uncharacterized protein</fullName>
    </submittedName>
</protein>
<gene>
    <name evidence="1" type="ORF">BP5796_04521</name>
</gene>
<keyword evidence="2" id="KW-1185">Reference proteome</keyword>
<evidence type="ECO:0000313" key="1">
    <source>
        <dbReference type="EMBL" id="RDW83030.1"/>
    </source>
</evidence>
<comment type="caution">
    <text evidence="1">The sequence shown here is derived from an EMBL/GenBank/DDBJ whole genome shotgun (WGS) entry which is preliminary data.</text>
</comment>
<name>A0A3D8S9U6_9HELO</name>
<dbReference type="EMBL" id="PDLN01000006">
    <property type="protein sequence ID" value="RDW83030.1"/>
    <property type="molecule type" value="Genomic_DNA"/>
</dbReference>
<sequence length="69" mass="7759">MIPAMQTKRHGVKAAYGPEAASVSAPLQRRRRVLSQIQAGYHFGLWRADCPMISLRWAALPWLEATLQV</sequence>
<accession>A0A3D8S9U6</accession>
<proteinExistence type="predicted"/>